<dbReference type="AlphaFoldDB" id="A0A378HYH3"/>
<name>A0A378HYH3_9GAMM</name>
<dbReference type="Proteomes" id="UP000254968">
    <property type="component" value="Unassembled WGS sequence"/>
</dbReference>
<dbReference type="PANTHER" id="PTHR24112">
    <property type="entry name" value="LEUCINE-RICH REPEAT, ISOFORM F-RELATED"/>
    <property type="match status" value="1"/>
</dbReference>
<dbReference type="SUPFAM" id="SSF52047">
    <property type="entry name" value="RNI-like"/>
    <property type="match status" value="1"/>
</dbReference>
<evidence type="ECO:0000313" key="1">
    <source>
        <dbReference type="EMBL" id="STX27949.1"/>
    </source>
</evidence>
<gene>
    <name evidence="1" type="primary">legL1_2</name>
    <name evidence="1" type="ORF">NCTC13315_00471</name>
</gene>
<dbReference type="InterPro" id="IPR001611">
    <property type="entry name" value="Leu-rich_rpt"/>
</dbReference>
<evidence type="ECO:0000313" key="2">
    <source>
        <dbReference type="Proteomes" id="UP000254968"/>
    </source>
</evidence>
<keyword evidence="2" id="KW-1185">Reference proteome</keyword>
<dbReference type="Gene3D" id="3.80.10.10">
    <property type="entry name" value="Ribonuclease Inhibitor"/>
    <property type="match status" value="1"/>
</dbReference>
<dbReference type="InterPro" id="IPR032675">
    <property type="entry name" value="LRR_dom_sf"/>
</dbReference>
<dbReference type="Pfam" id="PF13516">
    <property type="entry name" value="LRR_6"/>
    <property type="match status" value="3"/>
</dbReference>
<dbReference type="RefSeq" id="WP_115301734.1">
    <property type="nucleotide sequence ID" value="NZ_CAAAHO010000006.1"/>
</dbReference>
<protein>
    <submittedName>
        <fullName evidence="1">Gala protein type 1, 3 or 4</fullName>
    </submittedName>
</protein>
<organism evidence="1 2">
    <name type="scientific">Legionella beliardensis</name>
    <dbReference type="NCBI Taxonomy" id="91822"/>
    <lineage>
        <taxon>Bacteria</taxon>
        <taxon>Pseudomonadati</taxon>
        <taxon>Pseudomonadota</taxon>
        <taxon>Gammaproteobacteria</taxon>
        <taxon>Legionellales</taxon>
        <taxon>Legionellaceae</taxon>
        <taxon>Legionella</taxon>
    </lineage>
</organism>
<dbReference type="InterPro" id="IPR051279">
    <property type="entry name" value="PP1-Reg/Actin-Interact_Protein"/>
</dbReference>
<dbReference type="EMBL" id="UGNV01000001">
    <property type="protein sequence ID" value="STX27949.1"/>
    <property type="molecule type" value="Genomic_DNA"/>
</dbReference>
<dbReference type="SMART" id="SM00368">
    <property type="entry name" value="LRR_RI"/>
    <property type="match status" value="3"/>
</dbReference>
<proteinExistence type="predicted"/>
<reference evidence="1 2" key="1">
    <citation type="submission" date="2018-06" db="EMBL/GenBank/DDBJ databases">
        <authorList>
            <consortium name="Pathogen Informatics"/>
            <person name="Doyle S."/>
        </authorList>
    </citation>
    <scope>NUCLEOTIDE SEQUENCE [LARGE SCALE GENOMIC DNA]</scope>
    <source>
        <strain evidence="1 2">NCTC13315</strain>
    </source>
</reference>
<sequence length="141" mass="15997">MKKRFEDILIQLRNNDRSVKELNLSYNNMGNQGVKHLSAALKCNTNLINLNLAYNDIGEIGVNYLSKVLQSNTSLTRLNLKYNLFDTESIGYLAEALKSNYTLLELKSIDSDEIQIHLAKNKLIESCLPQGLTYQDKMAVN</sequence>
<accession>A0A378HYH3</accession>